<keyword evidence="7" id="KW-0812">Transmembrane</keyword>
<evidence type="ECO:0000256" key="2">
    <source>
        <dbReference type="ARBA" id="ARBA00010139"/>
    </source>
</evidence>
<dbReference type="eggNOG" id="KOG1399">
    <property type="taxonomic scope" value="Eukaryota"/>
</dbReference>
<comment type="similarity">
    <text evidence="2">Belongs to the FAD-binding monooxygenase family.</text>
</comment>
<reference evidence="9" key="1">
    <citation type="journal article" date="2013" name="Nature">
        <title>Pan genome of the phytoplankton Emiliania underpins its global distribution.</title>
        <authorList>
            <person name="Read B.A."/>
            <person name="Kegel J."/>
            <person name="Klute M.J."/>
            <person name="Kuo A."/>
            <person name="Lefebvre S.C."/>
            <person name="Maumus F."/>
            <person name="Mayer C."/>
            <person name="Miller J."/>
            <person name="Monier A."/>
            <person name="Salamov A."/>
            <person name="Young J."/>
            <person name="Aguilar M."/>
            <person name="Claverie J.M."/>
            <person name="Frickenhaus S."/>
            <person name="Gonzalez K."/>
            <person name="Herman E.K."/>
            <person name="Lin Y.C."/>
            <person name="Napier J."/>
            <person name="Ogata H."/>
            <person name="Sarno A.F."/>
            <person name="Shmutz J."/>
            <person name="Schroeder D."/>
            <person name="de Vargas C."/>
            <person name="Verret F."/>
            <person name="von Dassow P."/>
            <person name="Valentin K."/>
            <person name="Van de Peer Y."/>
            <person name="Wheeler G."/>
            <person name="Dacks J.B."/>
            <person name="Delwiche C.F."/>
            <person name="Dyhrman S.T."/>
            <person name="Glockner G."/>
            <person name="John U."/>
            <person name="Richards T."/>
            <person name="Worden A.Z."/>
            <person name="Zhang X."/>
            <person name="Grigoriev I.V."/>
            <person name="Allen A.E."/>
            <person name="Bidle K."/>
            <person name="Borodovsky M."/>
            <person name="Bowler C."/>
            <person name="Brownlee C."/>
            <person name="Cock J.M."/>
            <person name="Elias M."/>
            <person name="Gladyshev V.N."/>
            <person name="Groth M."/>
            <person name="Guda C."/>
            <person name="Hadaegh A."/>
            <person name="Iglesias-Rodriguez M.D."/>
            <person name="Jenkins J."/>
            <person name="Jones B.M."/>
            <person name="Lawson T."/>
            <person name="Leese F."/>
            <person name="Lindquist E."/>
            <person name="Lobanov A."/>
            <person name="Lomsadze A."/>
            <person name="Malik S.B."/>
            <person name="Marsh M.E."/>
            <person name="Mackinder L."/>
            <person name="Mock T."/>
            <person name="Mueller-Roeber B."/>
            <person name="Pagarete A."/>
            <person name="Parker M."/>
            <person name="Probert I."/>
            <person name="Quesneville H."/>
            <person name="Raines C."/>
            <person name="Rensing S.A."/>
            <person name="Riano-Pachon D.M."/>
            <person name="Richier S."/>
            <person name="Rokitta S."/>
            <person name="Shiraiwa Y."/>
            <person name="Soanes D.M."/>
            <person name="van der Giezen M."/>
            <person name="Wahlund T.M."/>
            <person name="Williams B."/>
            <person name="Wilson W."/>
            <person name="Wolfe G."/>
            <person name="Wurch L.L."/>
        </authorList>
    </citation>
    <scope>NUCLEOTIDE SEQUENCE</scope>
</reference>
<dbReference type="InterPro" id="IPR036188">
    <property type="entry name" value="FAD/NAD-bd_sf"/>
</dbReference>
<keyword evidence="5" id="KW-0521">NADP</keyword>
<evidence type="ECO:0000256" key="3">
    <source>
        <dbReference type="ARBA" id="ARBA00022630"/>
    </source>
</evidence>
<dbReference type="PANTHER" id="PTHR43098:SF2">
    <property type="entry name" value="FAD-BINDING MONOOXYGENASE AUSB-RELATED"/>
    <property type="match status" value="1"/>
</dbReference>
<proteinExistence type="inferred from homology"/>
<organism evidence="8 9">
    <name type="scientific">Emiliania huxleyi (strain CCMP1516)</name>
    <dbReference type="NCBI Taxonomy" id="280463"/>
    <lineage>
        <taxon>Eukaryota</taxon>
        <taxon>Haptista</taxon>
        <taxon>Haptophyta</taxon>
        <taxon>Prymnesiophyceae</taxon>
        <taxon>Isochrysidales</taxon>
        <taxon>Noelaerhabdaceae</taxon>
        <taxon>Emiliania</taxon>
    </lineage>
</organism>
<keyword evidence="9" id="KW-1185">Reference proteome</keyword>
<protein>
    <recommendedName>
        <fullName evidence="10">Monooxygenase</fullName>
    </recommendedName>
</protein>
<dbReference type="PaxDb" id="2903-EOD14641"/>
<dbReference type="AlphaFoldDB" id="A0A0D3ITQ6"/>
<keyword evidence="6" id="KW-0560">Oxidoreductase</keyword>
<dbReference type="GeneID" id="17260710"/>
<dbReference type="Proteomes" id="UP000013827">
    <property type="component" value="Unassembled WGS sequence"/>
</dbReference>
<sequence>MRRSSTAALRSPTVAILGAGITGLTAAAFLRKQGIEDFTVFEENGDGVGGTWRDHDYPGAGTDTEVPSYLPTFLPRPNFHSQFARRDEILSYCEMVAAEYVGLEKFRFGCRVIALRFGGDEWTLDTSQGRFHAVFIIFCTASISAKFVRRPNGIANEASFGGVIRHSSECGSDLAEYKGKRILIVGCGATAVQLAPTVAPVARSVTVLRRTMPYMTVRSKVALPQRAWLYTLWRWVYELRNDFITLLDGARCIEFVLRWWVWLRDYMLRAPLPAACQPSPGQPVQCTRRAFDYLGFRSAVIDGRISVVDGQADPLRAYTPDGVVLASGRELRADLVVLATGYEIGKVDISFYVEGALRDQAEASRFPNFFYPLAGAPLFTIPPRVCEDNMLYFVRVLRSYSAHPVLFFPPEDQPSFRKDYSILFSPHCSSRRYLLHDRKDAPRYRTDDLQVQGIPVPRAFARWVLWWQRPREWRPKGAGEEEGDAAITAGPSSNAAMQCLAMCDGFWNRCSGVSWRQMEMV</sequence>
<evidence type="ECO:0000313" key="9">
    <source>
        <dbReference type="Proteomes" id="UP000013827"/>
    </source>
</evidence>
<name>A0A0D3ITQ6_EMIH1</name>
<keyword evidence="3" id="KW-0285">Flavoprotein</keyword>
<keyword evidence="4" id="KW-0274">FAD</keyword>
<dbReference type="InterPro" id="IPR050775">
    <property type="entry name" value="FAD-binding_Monooxygenases"/>
</dbReference>
<evidence type="ECO:0000256" key="7">
    <source>
        <dbReference type="SAM" id="Phobius"/>
    </source>
</evidence>
<evidence type="ECO:0000256" key="5">
    <source>
        <dbReference type="ARBA" id="ARBA00022857"/>
    </source>
</evidence>
<dbReference type="KEGG" id="ehx:EMIHUDRAFT_197115"/>
<dbReference type="PRINTS" id="PR00469">
    <property type="entry name" value="PNDRDTASEII"/>
</dbReference>
<reference evidence="8" key="2">
    <citation type="submission" date="2024-10" db="UniProtKB">
        <authorList>
            <consortium name="EnsemblProtists"/>
        </authorList>
    </citation>
    <scope>IDENTIFICATION</scope>
</reference>
<dbReference type="HOGENOM" id="CLU_596466_0_0_1"/>
<evidence type="ECO:0000256" key="4">
    <source>
        <dbReference type="ARBA" id="ARBA00022827"/>
    </source>
</evidence>
<dbReference type="Gene3D" id="3.50.50.60">
    <property type="entry name" value="FAD/NAD(P)-binding domain"/>
    <property type="match status" value="1"/>
</dbReference>
<dbReference type="EnsemblProtists" id="EOD14641">
    <property type="protein sequence ID" value="EOD14641"/>
    <property type="gene ID" value="EMIHUDRAFT_197115"/>
</dbReference>
<dbReference type="RefSeq" id="XP_005767070.1">
    <property type="nucleotide sequence ID" value="XM_005767013.1"/>
</dbReference>
<dbReference type="Pfam" id="PF13450">
    <property type="entry name" value="NAD_binding_8"/>
    <property type="match status" value="1"/>
</dbReference>
<evidence type="ECO:0000256" key="6">
    <source>
        <dbReference type="ARBA" id="ARBA00023002"/>
    </source>
</evidence>
<accession>A0A0D3ITQ6</accession>
<feature type="transmembrane region" description="Helical" evidence="7">
    <location>
        <begin position="12"/>
        <end position="30"/>
    </location>
</feature>
<keyword evidence="7" id="KW-0472">Membrane</keyword>
<comment type="cofactor">
    <cofactor evidence="1">
        <name>FAD</name>
        <dbReference type="ChEBI" id="CHEBI:57692"/>
    </cofactor>
</comment>
<evidence type="ECO:0000256" key="1">
    <source>
        <dbReference type="ARBA" id="ARBA00001974"/>
    </source>
</evidence>
<dbReference type="PANTHER" id="PTHR43098">
    <property type="entry name" value="L-ORNITHINE N(5)-MONOOXYGENASE-RELATED"/>
    <property type="match status" value="1"/>
</dbReference>
<evidence type="ECO:0000313" key="8">
    <source>
        <dbReference type="EnsemblProtists" id="EOD14641"/>
    </source>
</evidence>
<dbReference type="SUPFAM" id="SSF51905">
    <property type="entry name" value="FAD/NAD(P)-binding domain"/>
    <property type="match status" value="1"/>
</dbReference>
<keyword evidence="7" id="KW-1133">Transmembrane helix</keyword>
<dbReference type="GO" id="GO:0016491">
    <property type="term" value="F:oxidoreductase activity"/>
    <property type="evidence" value="ECO:0007669"/>
    <property type="project" value="UniProtKB-KW"/>
</dbReference>
<evidence type="ECO:0008006" key="10">
    <source>
        <dbReference type="Google" id="ProtNLM"/>
    </source>
</evidence>